<evidence type="ECO:0000313" key="2">
    <source>
        <dbReference type="EMBL" id="CAG6393661.1"/>
    </source>
</evidence>
<gene>
    <name evidence="2" type="ORF">SCOCK_210101</name>
</gene>
<evidence type="ECO:0000313" key="3">
    <source>
        <dbReference type="Proteomes" id="UP001152519"/>
    </source>
</evidence>
<proteinExistence type="predicted"/>
<dbReference type="EMBL" id="CAJSLV010000050">
    <property type="protein sequence ID" value="CAG6393661.1"/>
    <property type="molecule type" value="Genomic_DNA"/>
</dbReference>
<keyword evidence="3" id="KW-1185">Reference proteome</keyword>
<feature type="region of interest" description="Disordered" evidence="1">
    <location>
        <begin position="1"/>
        <end position="23"/>
    </location>
</feature>
<organism evidence="2 3">
    <name type="scientific">Actinacidiphila cocklensis</name>
    <dbReference type="NCBI Taxonomy" id="887465"/>
    <lineage>
        <taxon>Bacteria</taxon>
        <taxon>Bacillati</taxon>
        <taxon>Actinomycetota</taxon>
        <taxon>Actinomycetes</taxon>
        <taxon>Kitasatosporales</taxon>
        <taxon>Streptomycetaceae</taxon>
        <taxon>Actinacidiphila</taxon>
    </lineage>
</organism>
<feature type="compositionally biased region" description="Basic and acidic residues" evidence="1">
    <location>
        <begin position="1"/>
        <end position="13"/>
    </location>
</feature>
<accession>A0A9W4GQU8</accession>
<reference evidence="2" key="1">
    <citation type="submission" date="2021-05" db="EMBL/GenBank/DDBJ databases">
        <authorList>
            <person name="Arsene-Ploetze F."/>
        </authorList>
    </citation>
    <scope>NUCLEOTIDE SEQUENCE</scope>
    <source>
        <strain evidence="2">DSM 42138</strain>
    </source>
</reference>
<dbReference type="RefSeq" id="WP_251489510.1">
    <property type="nucleotide sequence ID" value="NZ_CAJSLV010000050.1"/>
</dbReference>
<name>A0A9W4GQU8_9ACTN</name>
<dbReference type="AlphaFoldDB" id="A0A9W4GQU8"/>
<sequence>MDTNDSGRNDGHDATAPSQGAAEVHQAYPLGELARAFSTALTHHDRRVRASAEERVDRWRKVLAGMADGTLTVGSRTPVAGLPAWVTPQVVRGGFATGTPAASGPLLAHETDAAHRAGLPAERRALFAHALTTPGLAELTDLLESGCYAVELPEEAALLTVAWLAGRGETAAALELLDVLEPFADRLRFRPRPVSAVPRSDSGVVFRWTSAEVRRRLQERRPHTGVEAMNEALAVWNPFADELLDHWLKTVRNGRVLATPPEPEWKEHAAALLERYHALAAEHTRCGKHRRPKENVFVLRSALEDLVAGRDLDARRRGRVQHAVDAMVRRRGAPGTPEHAALRARQAADAARPTHHAIAQLVIERLADLPPDTGTPQALTFTTPVTSAEHEATGMPTGASVPEPIARLVNRALAADVPTLISAGVVPSAEVLAALTPQLVAATSAAAYPDLRLRRLMAASYAAFRNRRSLLLVDLQHQVRFEELPWVRAVEEHRRSTDPVRATAARTLANLGELALHAWPGTVLPNPLVSQLATLARTAGLTLPLTEELAADIFMGTFTAKFPAAARVAAELLDGTLYAAYYGIDYAAVAGLDEPASQSGRRRGAPQFVALCHERAGLDSTTWLSVAQGGAVIEQSQILTTHNLALLAGPVGVIPPSGWTALARSAFATTCRLAARIHGNPRPLTTIKDMAYAWRQTLFYLSMAAPAEQDTALAQFDEDTARYPDHTRARLAPVLAGLRLVHAGGDLDPDGDTSEGRARRLLGWTPNGRHWLQAQPGPALKQ</sequence>
<comment type="caution">
    <text evidence="2">The sequence shown here is derived from an EMBL/GenBank/DDBJ whole genome shotgun (WGS) entry which is preliminary data.</text>
</comment>
<dbReference type="Proteomes" id="UP001152519">
    <property type="component" value="Unassembled WGS sequence"/>
</dbReference>
<evidence type="ECO:0000256" key="1">
    <source>
        <dbReference type="SAM" id="MobiDB-lite"/>
    </source>
</evidence>
<protein>
    <submittedName>
        <fullName evidence="2">Uncharacterized protein</fullName>
    </submittedName>
</protein>